<proteinExistence type="predicted"/>
<evidence type="ECO:0000313" key="2">
    <source>
        <dbReference type="Proteomes" id="UP000499080"/>
    </source>
</evidence>
<organism evidence="1 2">
    <name type="scientific">Araneus ventricosus</name>
    <name type="common">Orbweaver spider</name>
    <name type="synonym">Epeira ventricosa</name>
    <dbReference type="NCBI Taxonomy" id="182803"/>
    <lineage>
        <taxon>Eukaryota</taxon>
        <taxon>Metazoa</taxon>
        <taxon>Ecdysozoa</taxon>
        <taxon>Arthropoda</taxon>
        <taxon>Chelicerata</taxon>
        <taxon>Arachnida</taxon>
        <taxon>Araneae</taxon>
        <taxon>Araneomorphae</taxon>
        <taxon>Entelegynae</taxon>
        <taxon>Araneoidea</taxon>
        <taxon>Araneidae</taxon>
        <taxon>Araneus</taxon>
    </lineage>
</organism>
<keyword evidence="2" id="KW-1185">Reference proteome</keyword>
<evidence type="ECO:0000313" key="1">
    <source>
        <dbReference type="EMBL" id="GBN66446.1"/>
    </source>
</evidence>
<feature type="non-terminal residue" evidence="1">
    <location>
        <position position="1"/>
    </location>
</feature>
<sequence>WACALPAPLPVCSVRCSAIGKKFVIGQTIPTDTREHVRCQKTLSHALDLAWERFPPLNEGGRNSINALSFAFIPDNCV</sequence>
<dbReference type="AlphaFoldDB" id="A0A4Y2QT63"/>
<gene>
    <name evidence="1" type="ORF">AVEN_272198_1</name>
</gene>
<comment type="caution">
    <text evidence="1">The sequence shown here is derived from an EMBL/GenBank/DDBJ whole genome shotgun (WGS) entry which is preliminary data.</text>
</comment>
<dbReference type="EMBL" id="BGPR01014726">
    <property type="protein sequence ID" value="GBN66446.1"/>
    <property type="molecule type" value="Genomic_DNA"/>
</dbReference>
<dbReference type="Proteomes" id="UP000499080">
    <property type="component" value="Unassembled WGS sequence"/>
</dbReference>
<reference evidence="1 2" key="1">
    <citation type="journal article" date="2019" name="Sci. Rep.">
        <title>Orb-weaving spider Araneus ventricosus genome elucidates the spidroin gene catalogue.</title>
        <authorList>
            <person name="Kono N."/>
            <person name="Nakamura H."/>
            <person name="Ohtoshi R."/>
            <person name="Moran D.A.P."/>
            <person name="Shinohara A."/>
            <person name="Yoshida Y."/>
            <person name="Fujiwara M."/>
            <person name="Mori M."/>
            <person name="Tomita M."/>
            <person name="Arakawa K."/>
        </authorList>
    </citation>
    <scope>NUCLEOTIDE SEQUENCE [LARGE SCALE GENOMIC DNA]</scope>
</reference>
<name>A0A4Y2QT63_ARAVE</name>
<accession>A0A4Y2QT63</accession>
<protein>
    <submittedName>
        <fullName evidence="1">Uncharacterized protein</fullName>
    </submittedName>
</protein>